<dbReference type="Proteomes" id="UP000094501">
    <property type="component" value="Unassembled WGS sequence"/>
</dbReference>
<sequence>MRQVVLVLLAILASANGPAGADPAGGVHALRHLLVERLGLMEQVAAHKWNERLPIDDPVREANVLAAALARSRAAGLDVRLARRFIVAQMEAAKIVQRFYFDTWRSGGVERLADVPDLEADLRPRIGALSADLIVSMAENSRELTGCSAVSILRPIPETLANVPRAWAVAVDGVLGARVDCP</sequence>
<evidence type="ECO:0000256" key="2">
    <source>
        <dbReference type="ARBA" id="ARBA00012404"/>
    </source>
</evidence>
<dbReference type="InterPro" id="IPR002701">
    <property type="entry name" value="CM_II_prokaryot"/>
</dbReference>
<dbReference type="SMART" id="SM00830">
    <property type="entry name" value="CM_2"/>
    <property type="match status" value="1"/>
</dbReference>
<proteinExistence type="predicted"/>
<dbReference type="Gene3D" id="1.20.59.10">
    <property type="entry name" value="Chorismate mutase"/>
    <property type="match status" value="1"/>
</dbReference>
<feature type="signal peptide" evidence="5">
    <location>
        <begin position="1"/>
        <end position="21"/>
    </location>
</feature>
<comment type="caution">
    <text evidence="7">The sequence shown here is derived from an EMBL/GenBank/DDBJ whole genome shotgun (WGS) entry which is preliminary data.</text>
</comment>
<dbReference type="NCBIfam" id="TIGR01806">
    <property type="entry name" value="CM_mono2"/>
    <property type="match status" value="1"/>
</dbReference>
<protein>
    <recommendedName>
        <fullName evidence="2">chorismate mutase</fullName>
        <ecNumber evidence="2">5.4.99.5</ecNumber>
    </recommendedName>
</protein>
<dbReference type="InterPro" id="IPR051331">
    <property type="entry name" value="Chorismate_mutase-related"/>
</dbReference>
<keyword evidence="3 5" id="KW-0732">Signal</keyword>
<gene>
    <name evidence="7" type="ORF">AUC68_00310</name>
</gene>
<evidence type="ECO:0000256" key="1">
    <source>
        <dbReference type="ARBA" id="ARBA00004817"/>
    </source>
</evidence>
<dbReference type="OrthoDB" id="1262744at2"/>
<reference evidence="7 8" key="1">
    <citation type="journal article" date="2016" name="Environ. Microbiol.">
        <title>New Methyloceanibacter diversity from North Sea sediments includes methanotroph containing solely the soluble methane monooxygenase.</title>
        <authorList>
            <person name="Vekeman B."/>
            <person name="Kerckhof F.M."/>
            <person name="Cremers G."/>
            <person name="de Vos P."/>
            <person name="Vandamme P."/>
            <person name="Boon N."/>
            <person name="Op den Camp H.J."/>
            <person name="Heylen K."/>
        </authorList>
    </citation>
    <scope>NUCLEOTIDE SEQUENCE [LARGE SCALE GENOMIC DNA]</scope>
    <source>
        <strain evidence="7 8">R-67174</strain>
    </source>
</reference>
<organism evidence="7 8">
    <name type="scientific">Methyloceanibacter methanicus</name>
    <dbReference type="NCBI Taxonomy" id="1774968"/>
    <lineage>
        <taxon>Bacteria</taxon>
        <taxon>Pseudomonadati</taxon>
        <taxon>Pseudomonadota</taxon>
        <taxon>Alphaproteobacteria</taxon>
        <taxon>Hyphomicrobiales</taxon>
        <taxon>Hyphomicrobiaceae</taxon>
        <taxon>Methyloceanibacter</taxon>
    </lineage>
</organism>
<evidence type="ECO:0000256" key="4">
    <source>
        <dbReference type="ARBA" id="ARBA00023235"/>
    </source>
</evidence>
<evidence type="ECO:0000259" key="6">
    <source>
        <dbReference type="PROSITE" id="PS51168"/>
    </source>
</evidence>
<evidence type="ECO:0000313" key="8">
    <source>
        <dbReference type="Proteomes" id="UP000094501"/>
    </source>
</evidence>
<evidence type="ECO:0000256" key="5">
    <source>
        <dbReference type="SAM" id="SignalP"/>
    </source>
</evidence>
<dbReference type="InterPro" id="IPR008240">
    <property type="entry name" value="Chorismate_mutase_periplasmic"/>
</dbReference>
<name>A0A1E3W8C3_9HYPH</name>
<dbReference type="InterPro" id="IPR036263">
    <property type="entry name" value="Chorismate_II_sf"/>
</dbReference>
<keyword evidence="8" id="KW-1185">Reference proteome</keyword>
<dbReference type="STRING" id="1774968.AUC68_00310"/>
<dbReference type="PROSITE" id="PS51168">
    <property type="entry name" value="CHORISMATE_MUT_2"/>
    <property type="match status" value="1"/>
</dbReference>
<dbReference type="PANTHER" id="PTHR38041:SF2">
    <property type="entry name" value="SECRETED CHORISMATE MUTASE"/>
    <property type="match status" value="1"/>
</dbReference>
<accession>A0A1E3W8C3</accession>
<dbReference type="EC" id="5.4.99.5" evidence="2"/>
<dbReference type="InterPro" id="IPR036979">
    <property type="entry name" value="CM_dom_sf"/>
</dbReference>
<evidence type="ECO:0000313" key="7">
    <source>
        <dbReference type="EMBL" id="ODS01347.1"/>
    </source>
</evidence>
<dbReference type="GO" id="GO:0004106">
    <property type="term" value="F:chorismate mutase activity"/>
    <property type="evidence" value="ECO:0007669"/>
    <property type="project" value="UniProtKB-EC"/>
</dbReference>
<feature type="chain" id="PRO_5009139080" description="chorismate mutase" evidence="5">
    <location>
        <begin position="22"/>
        <end position="182"/>
    </location>
</feature>
<dbReference type="SUPFAM" id="SSF48600">
    <property type="entry name" value="Chorismate mutase II"/>
    <property type="match status" value="1"/>
</dbReference>
<keyword evidence="4" id="KW-0413">Isomerase</keyword>
<dbReference type="PANTHER" id="PTHR38041">
    <property type="entry name" value="CHORISMATE MUTASE"/>
    <property type="match status" value="1"/>
</dbReference>
<dbReference type="RefSeq" id="WP_069435820.1">
    <property type="nucleotide sequence ID" value="NZ_LPWG01000001.1"/>
</dbReference>
<dbReference type="GO" id="GO:0046417">
    <property type="term" value="P:chorismate metabolic process"/>
    <property type="evidence" value="ECO:0007669"/>
    <property type="project" value="InterPro"/>
</dbReference>
<dbReference type="GO" id="GO:0009697">
    <property type="term" value="P:salicylic acid biosynthetic process"/>
    <property type="evidence" value="ECO:0007669"/>
    <property type="project" value="TreeGrafter"/>
</dbReference>
<comment type="pathway">
    <text evidence="1">Metabolic intermediate biosynthesis; prephenate biosynthesis; prephenate from chorismate: step 1/1.</text>
</comment>
<dbReference type="AlphaFoldDB" id="A0A1E3W8C3"/>
<dbReference type="UniPathway" id="UPA00120">
    <property type="reaction ID" value="UER00203"/>
</dbReference>
<dbReference type="EMBL" id="LPWG01000001">
    <property type="protein sequence ID" value="ODS01347.1"/>
    <property type="molecule type" value="Genomic_DNA"/>
</dbReference>
<feature type="domain" description="Chorismate mutase" evidence="6">
    <location>
        <begin position="1"/>
        <end position="101"/>
    </location>
</feature>
<evidence type="ECO:0000256" key="3">
    <source>
        <dbReference type="ARBA" id="ARBA00022729"/>
    </source>
</evidence>
<dbReference type="Pfam" id="PF01817">
    <property type="entry name" value="CM_2"/>
    <property type="match status" value="1"/>
</dbReference>